<dbReference type="PANTHER" id="PTHR30290">
    <property type="entry name" value="PERIPLASMIC BINDING COMPONENT OF ABC TRANSPORTER"/>
    <property type="match status" value="1"/>
</dbReference>
<dbReference type="FunFam" id="3.10.105.10:FF:000001">
    <property type="entry name" value="Oligopeptide ABC transporter, oligopeptide-binding protein"/>
    <property type="match status" value="1"/>
</dbReference>
<dbReference type="CDD" id="cd08504">
    <property type="entry name" value="PBP2_OppA"/>
    <property type="match status" value="1"/>
</dbReference>
<dbReference type="Proteomes" id="UP000009080">
    <property type="component" value="Chromosome"/>
</dbReference>
<comment type="similarity">
    <text evidence="2">Belongs to the bacterial solute-binding protein 5 family.</text>
</comment>
<feature type="chain" id="PRO_5002948769" evidence="5">
    <location>
        <begin position="23"/>
        <end position="542"/>
    </location>
</feature>
<comment type="subcellular location">
    <subcellularLocation>
        <location evidence="1">Cell envelope</location>
    </subcellularLocation>
</comment>
<dbReference type="PANTHER" id="PTHR30290:SF10">
    <property type="entry name" value="PERIPLASMIC OLIGOPEPTIDE-BINDING PROTEIN-RELATED"/>
    <property type="match status" value="1"/>
</dbReference>
<gene>
    <name evidence="7" type="ordered locus">TERTU_2104</name>
</gene>
<proteinExistence type="inferred from homology"/>
<dbReference type="SUPFAM" id="SSF53850">
    <property type="entry name" value="Periplasmic binding protein-like II"/>
    <property type="match status" value="1"/>
</dbReference>
<keyword evidence="3" id="KW-0813">Transport</keyword>
<keyword evidence="4 5" id="KW-0732">Signal</keyword>
<evidence type="ECO:0000259" key="6">
    <source>
        <dbReference type="Pfam" id="PF00496"/>
    </source>
</evidence>
<dbReference type="STRING" id="377629.TERTU_2104"/>
<dbReference type="GO" id="GO:0043190">
    <property type="term" value="C:ATP-binding cassette (ABC) transporter complex"/>
    <property type="evidence" value="ECO:0007669"/>
    <property type="project" value="InterPro"/>
</dbReference>
<dbReference type="GO" id="GO:1904680">
    <property type="term" value="F:peptide transmembrane transporter activity"/>
    <property type="evidence" value="ECO:0007669"/>
    <property type="project" value="TreeGrafter"/>
</dbReference>
<dbReference type="PIRSF" id="PIRSF002741">
    <property type="entry name" value="MppA"/>
    <property type="match status" value="1"/>
</dbReference>
<dbReference type="HOGENOM" id="CLU_017028_0_3_6"/>
<evidence type="ECO:0000256" key="5">
    <source>
        <dbReference type="SAM" id="SignalP"/>
    </source>
</evidence>
<dbReference type="Gene3D" id="3.90.76.10">
    <property type="entry name" value="Dipeptide-binding Protein, Domain 1"/>
    <property type="match status" value="1"/>
</dbReference>
<dbReference type="Pfam" id="PF00496">
    <property type="entry name" value="SBP_bac_5"/>
    <property type="match status" value="1"/>
</dbReference>
<dbReference type="KEGG" id="ttu:TERTU_2104"/>
<evidence type="ECO:0000313" key="8">
    <source>
        <dbReference type="Proteomes" id="UP000009080"/>
    </source>
</evidence>
<evidence type="ECO:0000256" key="4">
    <source>
        <dbReference type="ARBA" id="ARBA00022729"/>
    </source>
</evidence>
<name>C5BJA0_TERTT</name>
<dbReference type="InterPro" id="IPR039424">
    <property type="entry name" value="SBP_5"/>
</dbReference>
<dbReference type="RefSeq" id="WP_015816976.1">
    <property type="nucleotide sequence ID" value="NC_012997.1"/>
</dbReference>
<keyword evidence="8" id="KW-1185">Reference proteome</keyword>
<dbReference type="EMBL" id="CP001614">
    <property type="protein sequence ID" value="ACR10864.1"/>
    <property type="molecule type" value="Genomic_DNA"/>
</dbReference>
<feature type="signal peptide" evidence="5">
    <location>
        <begin position="1"/>
        <end position="22"/>
    </location>
</feature>
<dbReference type="GO" id="GO:0030288">
    <property type="term" value="C:outer membrane-bounded periplasmic space"/>
    <property type="evidence" value="ECO:0007669"/>
    <property type="project" value="UniProtKB-ARBA"/>
</dbReference>
<reference evidence="7 8" key="1">
    <citation type="journal article" date="2009" name="PLoS ONE">
        <title>The complete genome of Teredinibacter turnerae T7901: an intracellular endosymbiont of marine wood-boring bivalves (shipworms).</title>
        <authorList>
            <person name="Yang J.C."/>
            <person name="Madupu R."/>
            <person name="Durkin A.S."/>
            <person name="Ekborg N.A."/>
            <person name="Pedamallu C.S."/>
            <person name="Hostetler J.B."/>
            <person name="Radune D."/>
            <person name="Toms B.S."/>
            <person name="Henrissat B."/>
            <person name="Coutinho P.M."/>
            <person name="Schwarz S."/>
            <person name="Field L."/>
            <person name="Trindade-Silva A.E."/>
            <person name="Soares C.A.G."/>
            <person name="Elshahawi S."/>
            <person name="Hanora A."/>
            <person name="Schmidt E.W."/>
            <person name="Haygood M.G."/>
            <person name="Posfai J."/>
            <person name="Benner J."/>
            <person name="Madinger C."/>
            <person name="Nove J."/>
            <person name="Anton B."/>
            <person name="Chaudhary K."/>
            <person name="Foster J."/>
            <person name="Holman A."/>
            <person name="Kumar S."/>
            <person name="Lessard P.A."/>
            <person name="Luyten Y.A."/>
            <person name="Slatko B."/>
            <person name="Wood N."/>
            <person name="Wu B."/>
            <person name="Teplitski M."/>
            <person name="Mougous J.D."/>
            <person name="Ward N."/>
            <person name="Eisen J.A."/>
            <person name="Badger J.H."/>
            <person name="Distel D.L."/>
        </authorList>
    </citation>
    <scope>NUCLEOTIDE SEQUENCE [LARGE SCALE GENOMIC DNA]</scope>
    <source>
        <strain evidence="8">ATCC 39867 / T7901</strain>
    </source>
</reference>
<dbReference type="PROSITE" id="PS51257">
    <property type="entry name" value="PROKAR_LIPOPROTEIN"/>
    <property type="match status" value="1"/>
</dbReference>
<feature type="domain" description="Solute-binding protein family 5" evidence="6">
    <location>
        <begin position="77"/>
        <end position="461"/>
    </location>
</feature>
<dbReference type="GO" id="GO:0015833">
    <property type="term" value="P:peptide transport"/>
    <property type="evidence" value="ECO:0007669"/>
    <property type="project" value="TreeGrafter"/>
</dbReference>
<dbReference type="Gene3D" id="3.10.105.10">
    <property type="entry name" value="Dipeptide-binding Protein, Domain 3"/>
    <property type="match status" value="1"/>
</dbReference>
<dbReference type="InterPro" id="IPR000914">
    <property type="entry name" value="SBP_5_dom"/>
</dbReference>
<dbReference type="FunFam" id="3.90.76.10:FF:000001">
    <property type="entry name" value="Oligopeptide ABC transporter substrate-binding protein"/>
    <property type="match status" value="1"/>
</dbReference>
<evidence type="ECO:0000256" key="3">
    <source>
        <dbReference type="ARBA" id="ARBA00022448"/>
    </source>
</evidence>
<accession>C5BJA0</accession>
<dbReference type="Gene3D" id="3.40.190.10">
    <property type="entry name" value="Periplasmic binding protein-like II"/>
    <property type="match status" value="1"/>
</dbReference>
<protein>
    <submittedName>
        <fullName evidence="7">Oligopeptide-binding protein OppA</fullName>
    </submittedName>
</protein>
<evidence type="ECO:0000256" key="2">
    <source>
        <dbReference type="ARBA" id="ARBA00005695"/>
    </source>
</evidence>
<evidence type="ECO:0000313" key="7">
    <source>
        <dbReference type="EMBL" id="ACR10864.1"/>
    </source>
</evidence>
<dbReference type="AlphaFoldDB" id="C5BJA0"/>
<sequence length="542" mass="61965">MFKQLALLLAAGVLALSGCSEKSLTNVEYGNQNQILYIANGDEPQALDPHITTGAPDFHVISSMFEGLTALNPQTLELEPGAAASWELSDDLMTYTFHMQPEGRWSNGDPVTAQDFVYSWQRAMSPELANQYAYMMYFIEGAEAFGQGETTDFSTVGVKALDDKTLQVKLTAPTPYFLQILDHHTYYPVHPATIEKFGGMTARVSKWTLPGNLVSNNAFKLKHWELNKDIEVVPNEYYWDADVVKLKGIHFNPISQQQVEERAFRSGQVHLTFTPQMAIEKIATYDQNEPELIHKDPGYSNYFYIFNTTRKPFDDVRVRKALSYAIDRESLVKRVTKGGEVPAYHFVPPDPEGHQPKSYFTYDIEKAKALLAEAGFPNGEGFPAFDILYNTHDNHRKIALAIQQMWRTNLNIQANLTNQEWKVYLNTQQNKDYDVSRKAWIADYLDPSNFYDLLLSYGGNNDTGWKSAEYDALVEEAQHELDSTKRWALYEQANKILSDEMPIAPLYFMSDINLMRPNVKNWYGNVLQRHPYKTVYLENEAK</sequence>
<dbReference type="eggNOG" id="COG4166">
    <property type="taxonomic scope" value="Bacteria"/>
</dbReference>
<organism evidence="7 8">
    <name type="scientific">Teredinibacter turnerae (strain ATCC 39867 / T7901)</name>
    <dbReference type="NCBI Taxonomy" id="377629"/>
    <lineage>
        <taxon>Bacteria</taxon>
        <taxon>Pseudomonadati</taxon>
        <taxon>Pseudomonadota</taxon>
        <taxon>Gammaproteobacteria</taxon>
        <taxon>Cellvibrionales</taxon>
        <taxon>Cellvibrionaceae</taxon>
        <taxon>Teredinibacter</taxon>
    </lineage>
</organism>
<evidence type="ECO:0000256" key="1">
    <source>
        <dbReference type="ARBA" id="ARBA00004196"/>
    </source>
</evidence>
<dbReference type="InterPro" id="IPR030678">
    <property type="entry name" value="Peptide/Ni-bd"/>
</dbReference>
<dbReference type="OrthoDB" id="9801912at2"/>